<proteinExistence type="predicted"/>
<keyword evidence="1" id="KW-0812">Transmembrane</keyword>
<organism evidence="2 3">
    <name type="scientific">Roseomonas elaeocarpi</name>
    <dbReference type="NCBI Taxonomy" id="907779"/>
    <lineage>
        <taxon>Bacteria</taxon>
        <taxon>Pseudomonadati</taxon>
        <taxon>Pseudomonadota</taxon>
        <taxon>Alphaproteobacteria</taxon>
        <taxon>Acetobacterales</taxon>
        <taxon>Roseomonadaceae</taxon>
        <taxon>Roseomonas</taxon>
    </lineage>
</organism>
<keyword evidence="1" id="KW-0472">Membrane</keyword>
<evidence type="ECO:0000313" key="2">
    <source>
        <dbReference type="EMBL" id="MFC0410527.1"/>
    </source>
</evidence>
<keyword evidence="1" id="KW-1133">Transmembrane helix</keyword>
<gene>
    <name evidence="2" type="ORF">ACFFGY_19925</name>
</gene>
<comment type="caution">
    <text evidence="2">The sequence shown here is derived from an EMBL/GenBank/DDBJ whole genome shotgun (WGS) entry which is preliminary data.</text>
</comment>
<dbReference type="Proteomes" id="UP001589865">
    <property type="component" value="Unassembled WGS sequence"/>
</dbReference>
<protein>
    <recommendedName>
        <fullName evidence="4">DUF3592 domain-containing protein</fullName>
    </recommendedName>
</protein>
<sequence length="262" mass="28577">MTTQALLSAFPTRPIEVRTPRRSAKPWLVMLVGIVLFGGFGFYLASAIAPDLLSDYRIQDHAVPIEGRIEDGRCRSKFGFLQDCEVTVVVTGNKSGNAVTHRMHYLFADPHLGDYDVVVMGDPSRPDLATTDLGLDNLRSRLLTMLGAVVAMVLLLFGCILVPIQAGRARRDVAAMSGAVLTPMVVRVDPTRQGWSVRTAPKARPRLWTMPRKAQPLWVDPSQNLAAAVTVPGGAVYPLDSELTALDLTEEERYRIQAAAAA</sequence>
<feature type="transmembrane region" description="Helical" evidence="1">
    <location>
        <begin position="142"/>
        <end position="162"/>
    </location>
</feature>
<evidence type="ECO:0008006" key="4">
    <source>
        <dbReference type="Google" id="ProtNLM"/>
    </source>
</evidence>
<name>A0ABV6JXR4_9PROT</name>
<dbReference type="RefSeq" id="WP_377046274.1">
    <property type="nucleotide sequence ID" value="NZ_JBHLUN010000015.1"/>
</dbReference>
<feature type="transmembrane region" description="Helical" evidence="1">
    <location>
        <begin position="27"/>
        <end position="49"/>
    </location>
</feature>
<evidence type="ECO:0000313" key="3">
    <source>
        <dbReference type="Proteomes" id="UP001589865"/>
    </source>
</evidence>
<accession>A0ABV6JXR4</accession>
<keyword evidence="3" id="KW-1185">Reference proteome</keyword>
<dbReference type="EMBL" id="JBHLUN010000015">
    <property type="protein sequence ID" value="MFC0410527.1"/>
    <property type="molecule type" value="Genomic_DNA"/>
</dbReference>
<reference evidence="2 3" key="1">
    <citation type="submission" date="2024-09" db="EMBL/GenBank/DDBJ databases">
        <authorList>
            <person name="Sun Q."/>
            <person name="Mori K."/>
        </authorList>
    </citation>
    <scope>NUCLEOTIDE SEQUENCE [LARGE SCALE GENOMIC DNA]</scope>
    <source>
        <strain evidence="2 3">TBRC 5777</strain>
    </source>
</reference>
<evidence type="ECO:0000256" key="1">
    <source>
        <dbReference type="SAM" id="Phobius"/>
    </source>
</evidence>